<name>A0A2S0MR96_9RHOB</name>
<evidence type="ECO:0000256" key="1">
    <source>
        <dbReference type="SAM" id="MobiDB-lite"/>
    </source>
</evidence>
<evidence type="ECO:0000313" key="3">
    <source>
        <dbReference type="Proteomes" id="UP000237655"/>
    </source>
</evidence>
<protein>
    <submittedName>
        <fullName evidence="2">Uncharacterized protein</fullName>
    </submittedName>
</protein>
<organism evidence="2 3">
    <name type="scientific">Pukyongiella litopenaei</name>
    <dbReference type="NCBI Taxonomy" id="2605946"/>
    <lineage>
        <taxon>Bacteria</taxon>
        <taxon>Pseudomonadati</taxon>
        <taxon>Pseudomonadota</taxon>
        <taxon>Alphaproteobacteria</taxon>
        <taxon>Rhodobacterales</taxon>
        <taxon>Paracoccaceae</taxon>
        <taxon>Pukyongiella</taxon>
    </lineage>
</organism>
<reference evidence="3" key="1">
    <citation type="submission" date="2018-03" db="EMBL/GenBank/DDBJ databases">
        <title>Genomic analysis of the strain SH-1 isolated from shrimp intestine.</title>
        <authorList>
            <person name="Kim Y.-S."/>
            <person name="Kim S.-E."/>
            <person name="Kim K.-H."/>
        </authorList>
    </citation>
    <scope>NUCLEOTIDE SEQUENCE [LARGE SCALE GENOMIC DNA]</scope>
    <source>
        <strain evidence="3">SH-1</strain>
    </source>
</reference>
<evidence type="ECO:0000313" key="2">
    <source>
        <dbReference type="EMBL" id="AVO38394.2"/>
    </source>
</evidence>
<keyword evidence="3" id="KW-1185">Reference proteome</keyword>
<dbReference type="Proteomes" id="UP000237655">
    <property type="component" value="Chromosome"/>
</dbReference>
<dbReference type="KEGG" id="thas:C6Y53_12315"/>
<dbReference type="EMBL" id="CP027665">
    <property type="protein sequence ID" value="AVO38394.2"/>
    <property type="molecule type" value="Genomic_DNA"/>
</dbReference>
<accession>A0A2S0MR96</accession>
<dbReference type="RefSeq" id="WP_149615523.1">
    <property type="nucleotide sequence ID" value="NZ_CP027665.1"/>
</dbReference>
<feature type="region of interest" description="Disordered" evidence="1">
    <location>
        <begin position="90"/>
        <end position="113"/>
    </location>
</feature>
<gene>
    <name evidence="2" type="ORF">C6Y53_12315</name>
</gene>
<dbReference type="AlphaFoldDB" id="A0A2S0MR96"/>
<proteinExistence type="predicted"/>
<sequence>MSRRVSGAGRFFEPLGDCNMPDLIPAAAKKKMEAECKKIARKAGRAIKPDKVGDKIEEEVVKNVCKEIKSVDKKVVQFLADQLKKELDKKKKKDVGPTVSKMPKAGAKWSAKKPGAGVPSLTIPITQWVLDPKYDTKAKFSIKVWADPREFEKKDKGVMVYFTVVDW</sequence>